<comment type="similarity">
    <text evidence="1">Belongs to the AHA1 family.</text>
</comment>
<dbReference type="FunCoup" id="A7TM67">
    <property type="interactions" value="1404"/>
</dbReference>
<dbReference type="GO" id="GO:0005634">
    <property type="term" value="C:nucleus"/>
    <property type="evidence" value="ECO:0007669"/>
    <property type="project" value="EnsemblFungi"/>
</dbReference>
<dbReference type="STRING" id="436907.A7TM67"/>
<dbReference type="SUPFAM" id="SSF103111">
    <property type="entry name" value="Activator of Hsp90 ATPase, Aha1"/>
    <property type="match status" value="1"/>
</dbReference>
<reference evidence="4 5" key="1">
    <citation type="journal article" date="2007" name="Proc. Natl. Acad. Sci. U.S.A.">
        <title>Independent sorting-out of thousands of duplicated gene pairs in two yeast species descended from a whole-genome duplication.</title>
        <authorList>
            <person name="Scannell D.R."/>
            <person name="Frank A.C."/>
            <person name="Conant G.C."/>
            <person name="Byrne K.P."/>
            <person name="Woolfit M."/>
            <person name="Wolfe K.H."/>
        </authorList>
    </citation>
    <scope>NUCLEOTIDE SEQUENCE [LARGE SCALE GENOMIC DNA]</scope>
    <source>
        <strain evidence="5">ATCC 22028 / DSM 70294 / BCRC 21397 / CBS 2163 / NBRC 10782 / NRRL Y-8283 / UCD 57-17</strain>
    </source>
</reference>
<dbReference type="eggNOG" id="KOG2936">
    <property type="taxonomic scope" value="Eukaryota"/>
</dbReference>
<dbReference type="PANTHER" id="PTHR13009:SF22">
    <property type="entry name" value="LD43819P"/>
    <property type="match status" value="1"/>
</dbReference>
<dbReference type="GO" id="GO:0051087">
    <property type="term" value="F:protein-folding chaperone binding"/>
    <property type="evidence" value="ECO:0007669"/>
    <property type="project" value="EnsemblFungi"/>
</dbReference>
<dbReference type="GO" id="GO:0006457">
    <property type="term" value="P:protein folding"/>
    <property type="evidence" value="ECO:0007669"/>
    <property type="project" value="EnsemblFungi"/>
</dbReference>
<dbReference type="Pfam" id="PF09229">
    <property type="entry name" value="Aha1_N"/>
    <property type="match status" value="1"/>
</dbReference>
<keyword evidence="5" id="KW-1185">Reference proteome</keyword>
<dbReference type="PANTHER" id="PTHR13009">
    <property type="entry name" value="HEAT SHOCK PROTEIN 90 HSP90 CO-CHAPERONE AHA-1"/>
    <property type="match status" value="1"/>
</dbReference>
<protein>
    <recommendedName>
        <fullName evidence="3">Activator of Hsp90 ATPase AHSA1-like N-terminal domain-containing protein</fullName>
    </recommendedName>
</protein>
<dbReference type="HOGENOM" id="CLU_049046_1_0_1"/>
<dbReference type="CDD" id="cd08892">
    <property type="entry name" value="SRPBCC_Aha1"/>
    <property type="match status" value="1"/>
</dbReference>
<name>A7TM67_VANPO</name>
<evidence type="ECO:0000259" key="3">
    <source>
        <dbReference type="SMART" id="SM01000"/>
    </source>
</evidence>
<dbReference type="InterPro" id="IPR023393">
    <property type="entry name" value="START-like_dom_sf"/>
</dbReference>
<dbReference type="KEGG" id="vpo:Kpol_529p14"/>
<evidence type="ECO:0000256" key="2">
    <source>
        <dbReference type="SAM" id="MobiDB-lite"/>
    </source>
</evidence>
<dbReference type="AlphaFoldDB" id="A7TM67"/>
<dbReference type="EMBL" id="DS480420">
    <property type="protein sequence ID" value="EDO16634.1"/>
    <property type="molecule type" value="Genomic_DNA"/>
</dbReference>
<evidence type="ECO:0000256" key="1">
    <source>
        <dbReference type="ARBA" id="ARBA00006817"/>
    </source>
</evidence>
<dbReference type="SMART" id="SM01000">
    <property type="entry name" value="Aha1_N"/>
    <property type="match status" value="1"/>
</dbReference>
<dbReference type="GO" id="GO:0001671">
    <property type="term" value="F:ATPase activator activity"/>
    <property type="evidence" value="ECO:0007669"/>
    <property type="project" value="EnsemblFungi"/>
</dbReference>
<dbReference type="GO" id="GO:0005829">
    <property type="term" value="C:cytosol"/>
    <property type="evidence" value="ECO:0007669"/>
    <property type="project" value="TreeGrafter"/>
</dbReference>
<feature type="region of interest" description="Disordered" evidence="2">
    <location>
        <begin position="173"/>
        <end position="202"/>
    </location>
</feature>
<dbReference type="OrthoDB" id="567237at2759"/>
<sequence length="349" mass="39469">MVVNNPNNWHWVDKNCIDWAKKYLHEKLTGVSTDSGEETYAIVDKVSSIEGDCEVNQRKGKVISLFDLEIVMAMKGQVEGNGFEGSISVPEVAFDSEIDDYQFEISVYKETTKLNEIKPIIREKLLPKFREIFQQFGKDLLIANGNDIQISQEKVTSTFTKSNQKQSLGEFNKNASTTATSGNTTVKTSTQTDASSSSKKTSAIKIGTGNTTTIHLEPTFNAPAEELYKTFLDKERIIAWSKGGVKSDGKERLLQKDEEFEIFGGNIISKLVEEVPNKILKFEWRLLSWNKGNNSTIRMEFHESKEFHETKIQVDWSGIPIGEEDRARANFEDYYVRSIKLTFGFGAVL</sequence>
<evidence type="ECO:0000313" key="4">
    <source>
        <dbReference type="EMBL" id="EDO16634.1"/>
    </source>
</evidence>
<organism evidence="5">
    <name type="scientific">Vanderwaltozyma polyspora (strain ATCC 22028 / DSM 70294 / BCRC 21397 / CBS 2163 / NBRC 10782 / NRRL Y-8283 / UCD 57-17)</name>
    <name type="common">Kluyveromyces polysporus</name>
    <dbReference type="NCBI Taxonomy" id="436907"/>
    <lineage>
        <taxon>Eukaryota</taxon>
        <taxon>Fungi</taxon>
        <taxon>Dikarya</taxon>
        <taxon>Ascomycota</taxon>
        <taxon>Saccharomycotina</taxon>
        <taxon>Saccharomycetes</taxon>
        <taxon>Saccharomycetales</taxon>
        <taxon>Saccharomycetaceae</taxon>
        <taxon>Vanderwaltozyma</taxon>
    </lineage>
</organism>
<feature type="compositionally biased region" description="Low complexity" evidence="2">
    <location>
        <begin position="176"/>
        <end position="202"/>
    </location>
</feature>
<accession>A7TM67</accession>
<dbReference type="InParanoid" id="A7TM67"/>
<proteinExistence type="inferred from homology"/>
<dbReference type="Pfam" id="PF08327">
    <property type="entry name" value="AHSA1"/>
    <property type="match status" value="1"/>
</dbReference>
<dbReference type="InterPro" id="IPR015310">
    <property type="entry name" value="AHSA1-like_N"/>
</dbReference>
<dbReference type="SUPFAM" id="SSF55961">
    <property type="entry name" value="Bet v1-like"/>
    <property type="match status" value="1"/>
</dbReference>
<dbReference type="InterPro" id="IPR036338">
    <property type="entry name" value="Aha1"/>
</dbReference>
<dbReference type="Gene3D" id="3.15.10.20">
    <property type="entry name" value="Activator of Hsp90 ATPase Aha1, N-terminal domain"/>
    <property type="match status" value="1"/>
</dbReference>
<dbReference type="Gene3D" id="3.30.530.20">
    <property type="match status" value="1"/>
</dbReference>
<dbReference type="Proteomes" id="UP000000267">
    <property type="component" value="Unassembled WGS sequence"/>
</dbReference>
<dbReference type="GO" id="GO:0006606">
    <property type="term" value="P:protein import into nucleus"/>
    <property type="evidence" value="ECO:0007669"/>
    <property type="project" value="EnsemblFungi"/>
</dbReference>
<dbReference type="PhylomeDB" id="A7TM67"/>
<evidence type="ECO:0000313" key="5">
    <source>
        <dbReference type="Proteomes" id="UP000000267"/>
    </source>
</evidence>
<dbReference type="InterPro" id="IPR013538">
    <property type="entry name" value="ASHA1/2-like_C"/>
</dbReference>
<dbReference type="GeneID" id="5544792"/>
<dbReference type="RefSeq" id="XP_001644492.1">
    <property type="nucleotide sequence ID" value="XM_001644442.1"/>
</dbReference>
<dbReference type="OMA" id="GDCEVNQ"/>
<feature type="domain" description="Activator of Hsp90 ATPase AHSA1-like N-terminal" evidence="3">
    <location>
        <begin position="13"/>
        <end position="146"/>
    </location>
</feature>
<gene>
    <name evidence="4" type="ORF">Kpol_529p14</name>
</gene>